<name>A0A0F8W605_9ZZZZ</name>
<comment type="caution">
    <text evidence="1">The sequence shown here is derived from an EMBL/GenBank/DDBJ whole genome shotgun (WGS) entry which is preliminary data.</text>
</comment>
<dbReference type="EMBL" id="LAZR01067232">
    <property type="protein sequence ID" value="KKK52008.1"/>
    <property type="molecule type" value="Genomic_DNA"/>
</dbReference>
<organism evidence="1">
    <name type="scientific">marine sediment metagenome</name>
    <dbReference type="NCBI Taxonomy" id="412755"/>
    <lineage>
        <taxon>unclassified sequences</taxon>
        <taxon>metagenomes</taxon>
        <taxon>ecological metagenomes</taxon>
    </lineage>
</organism>
<protein>
    <submittedName>
        <fullName evidence="1">Uncharacterized protein</fullName>
    </submittedName>
</protein>
<reference evidence="1" key="1">
    <citation type="journal article" date="2015" name="Nature">
        <title>Complex archaea that bridge the gap between prokaryotes and eukaryotes.</title>
        <authorList>
            <person name="Spang A."/>
            <person name="Saw J.H."/>
            <person name="Jorgensen S.L."/>
            <person name="Zaremba-Niedzwiedzka K."/>
            <person name="Martijn J."/>
            <person name="Lind A.E."/>
            <person name="van Eijk R."/>
            <person name="Schleper C."/>
            <person name="Guy L."/>
            <person name="Ettema T.J."/>
        </authorList>
    </citation>
    <scope>NUCLEOTIDE SEQUENCE</scope>
</reference>
<gene>
    <name evidence="1" type="ORF">LCGC14_3109230</name>
</gene>
<evidence type="ECO:0000313" key="1">
    <source>
        <dbReference type="EMBL" id="KKK52008.1"/>
    </source>
</evidence>
<proteinExistence type="predicted"/>
<dbReference type="AlphaFoldDB" id="A0A0F8W605"/>
<accession>A0A0F8W605</accession>
<sequence length="106" mass="12365">MRAYAMSDLLTPDRVQTMLGLCNKVWPGGKVQRLCRDYLTLWDRNKELETEIDDLSFDGLLRVAERLLRFYPEDSIVSSSHPNADIGARFTDSLRRWTDECRKAVR</sequence>